<dbReference type="OrthoDB" id="10043504at2759"/>
<proteinExistence type="inferred from homology"/>
<protein>
    <submittedName>
        <fullName evidence="4">Uncharacterized protein</fullName>
    </submittedName>
</protein>
<evidence type="ECO:0000313" key="4">
    <source>
        <dbReference type="EMBL" id="KAJ8019028.1"/>
    </source>
</evidence>
<dbReference type="PANTHER" id="PTHR10271">
    <property type="entry name" value="INTERFERON-INDUCED PROTEIN WITH TETRATRICOPEPTIDE REPEATS"/>
    <property type="match status" value="1"/>
</dbReference>
<keyword evidence="2" id="KW-0802">TPR repeat</keyword>
<dbReference type="EMBL" id="JAIZAY010000105">
    <property type="protein sequence ID" value="KAJ8019028.1"/>
    <property type="molecule type" value="Genomic_DNA"/>
</dbReference>
<accession>A0A9Q0YAC5</accession>
<keyword evidence="5" id="KW-1185">Reference proteome</keyword>
<evidence type="ECO:0000256" key="2">
    <source>
        <dbReference type="ARBA" id="ARBA00022803"/>
    </source>
</evidence>
<comment type="similarity">
    <text evidence="3">Belongs to the IFIT family.</text>
</comment>
<dbReference type="InterPro" id="IPR011990">
    <property type="entry name" value="TPR-like_helical_dom_sf"/>
</dbReference>
<evidence type="ECO:0000256" key="1">
    <source>
        <dbReference type="ARBA" id="ARBA00022737"/>
    </source>
</evidence>
<evidence type="ECO:0000313" key="5">
    <source>
        <dbReference type="Proteomes" id="UP001152320"/>
    </source>
</evidence>
<organism evidence="4 5">
    <name type="scientific">Holothuria leucospilota</name>
    <name type="common">Black long sea cucumber</name>
    <name type="synonym">Mertensiothuria leucospilota</name>
    <dbReference type="NCBI Taxonomy" id="206669"/>
    <lineage>
        <taxon>Eukaryota</taxon>
        <taxon>Metazoa</taxon>
        <taxon>Echinodermata</taxon>
        <taxon>Eleutherozoa</taxon>
        <taxon>Echinozoa</taxon>
        <taxon>Holothuroidea</taxon>
        <taxon>Aspidochirotacea</taxon>
        <taxon>Aspidochirotida</taxon>
        <taxon>Holothuriidae</taxon>
        <taxon>Holothuria</taxon>
    </lineage>
</organism>
<dbReference type="Proteomes" id="UP001152320">
    <property type="component" value="Unassembled WGS sequence"/>
</dbReference>
<evidence type="ECO:0000256" key="3">
    <source>
        <dbReference type="ARBA" id="ARBA00038336"/>
    </source>
</evidence>
<dbReference type="PANTHER" id="PTHR10271:SF0">
    <property type="entry name" value="INTERFERON-INDUCED PROTEIN WITH TETRATRICOPEPTIDE REPEATS 5"/>
    <property type="match status" value="1"/>
</dbReference>
<gene>
    <name evidence="4" type="ORF">HOLleu_42640</name>
</gene>
<dbReference type="GO" id="GO:0051607">
    <property type="term" value="P:defense response to virus"/>
    <property type="evidence" value="ECO:0007669"/>
    <property type="project" value="TreeGrafter"/>
</dbReference>
<comment type="caution">
    <text evidence="4">The sequence shown here is derived from an EMBL/GenBank/DDBJ whole genome shotgun (WGS) entry which is preliminary data.</text>
</comment>
<dbReference type="AlphaFoldDB" id="A0A9Q0YAC5"/>
<keyword evidence="1" id="KW-0677">Repeat</keyword>
<dbReference type="Gene3D" id="1.25.40.10">
    <property type="entry name" value="Tetratricopeptide repeat domain"/>
    <property type="match status" value="2"/>
</dbReference>
<dbReference type="GO" id="GO:0005829">
    <property type="term" value="C:cytosol"/>
    <property type="evidence" value="ECO:0007669"/>
    <property type="project" value="TreeGrafter"/>
</dbReference>
<reference evidence="4" key="1">
    <citation type="submission" date="2021-10" db="EMBL/GenBank/DDBJ databases">
        <title>Tropical sea cucumber genome reveals ecological adaptation and Cuvierian tubules defense mechanism.</title>
        <authorList>
            <person name="Chen T."/>
        </authorList>
    </citation>
    <scope>NUCLEOTIDE SEQUENCE</scope>
    <source>
        <strain evidence="4">Nanhai2018</strain>
        <tissue evidence="4">Muscle</tissue>
    </source>
</reference>
<sequence>MVEATWWKDLPCPLHPSWGLVDISELDLRQLKHNVDTDENQLMLVETAVYRAFLEFPCGRFFNQGRVNSTEAMKYLELANQHVSRIFRGTVDAEIGYGIIINTFRMWINADDSSESLLRDLTAKKGDYPAHESYICITQAYFFSRLGPRFRDEALRLYESALKTFPDNCEWLFGKALMLGREARQTGFIKGWEHKHVRDTFQKEKRILERILELNSDFHLARAFYGQTLYSLGEEGAEIEISRALQKGGKSRSIAMVAVRYYRRTKQFKMAEEILKRLLGTYNTAEIHFQLGHLYSVQARRVGISERPDLWKIALSHFNSGAILNVCHYGCYTRRAEMHALLGETHKAKALFKELFEHIYKESPHLFRDEMMSIHTALEMRLPKEMQVFSTKEIVKYAHRYIILATEEDRTAINNDLEGVTDNVKKRLDMLWNISWNNVHRKDIRRLARLKLADSNRRLRKFKDAEIIYDTLLQENETASDKAEIIWGLGKCYHSQGYEYYDRAIIMAMKLERMDQTEFCPHELYADVFLSRAKSDLTSLTDVRSDRIPLISDVLEHLENAIEMGSLEACYLLLSNVNDLHKHYFNLQLRFPEILAKIRTVCGNGRLRTIHTHFRLKLDEGLEVVYDEKAKSYDILLRVNKLVKYDILINNGTHRMEEICSEYEQLEALRRTRLDFEYELLRRKEGENWNPSCKEKLIEVLRIAREILDHIIHVYQILVLGKSPGRSMFTIHFDWKKASVDKDSTEDKLKKWIKLSFPGYNMPDKHFQTILKLYLLNVILKCSGDGDGLGSHEAAKKRRVQPMYDKDNLWLAALGSFNSAVKHKGNVGEETFDLELKEAEWIRLKSEDIVRRSCQEVERLALYFLTEFTSLIHETSLDHKRTECGKTDEERK</sequence>
<dbReference type="SUPFAM" id="SSF48452">
    <property type="entry name" value="TPR-like"/>
    <property type="match status" value="1"/>
</dbReference>
<name>A0A9Q0YAC5_HOLLE</name>